<keyword evidence="4" id="KW-0862">Zinc</keyword>
<evidence type="ECO:0000256" key="8">
    <source>
        <dbReference type="PROSITE-ProRule" id="PRU00042"/>
    </source>
</evidence>
<evidence type="ECO:0000256" key="7">
    <source>
        <dbReference type="ARBA" id="ARBA00044085"/>
    </source>
</evidence>
<keyword evidence="1" id="KW-0479">Metal-binding</keyword>
<evidence type="ECO:0000313" key="10">
    <source>
        <dbReference type="EMBL" id="KAK0738969.1"/>
    </source>
</evidence>
<dbReference type="GO" id="GO:0000978">
    <property type="term" value="F:RNA polymerase II cis-regulatory region sequence-specific DNA binding"/>
    <property type="evidence" value="ECO:0007669"/>
    <property type="project" value="TreeGrafter"/>
</dbReference>
<gene>
    <name evidence="10" type="ORF">B0T18DRAFT_310397</name>
</gene>
<organism evidence="10 11">
    <name type="scientific">Schizothecium vesticola</name>
    <dbReference type="NCBI Taxonomy" id="314040"/>
    <lineage>
        <taxon>Eukaryota</taxon>
        <taxon>Fungi</taxon>
        <taxon>Dikarya</taxon>
        <taxon>Ascomycota</taxon>
        <taxon>Pezizomycotina</taxon>
        <taxon>Sordariomycetes</taxon>
        <taxon>Sordariomycetidae</taxon>
        <taxon>Sordariales</taxon>
        <taxon>Schizotheciaceae</taxon>
        <taxon>Schizothecium</taxon>
    </lineage>
</organism>
<keyword evidence="3 8" id="KW-0863">Zinc-finger</keyword>
<dbReference type="InterPro" id="IPR036236">
    <property type="entry name" value="Znf_C2H2_sf"/>
</dbReference>
<sequence>RPYRCTICPRGFYQDRDLQRHIDTHTGTRYYHCPVQGCDKVYTREDRVTRHMK</sequence>
<proteinExistence type="predicted"/>
<dbReference type="Pfam" id="PF00096">
    <property type="entry name" value="zf-C2H2"/>
    <property type="match status" value="2"/>
</dbReference>
<feature type="domain" description="C2H2-type" evidence="9">
    <location>
        <begin position="3"/>
        <end position="30"/>
    </location>
</feature>
<dbReference type="GO" id="GO:0008270">
    <property type="term" value="F:zinc ion binding"/>
    <property type="evidence" value="ECO:0007669"/>
    <property type="project" value="UniProtKB-KW"/>
</dbReference>
<dbReference type="GO" id="GO:0000981">
    <property type="term" value="F:DNA-binding transcription factor activity, RNA polymerase II-specific"/>
    <property type="evidence" value="ECO:0007669"/>
    <property type="project" value="TreeGrafter"/>
</dbReference>
<dbReference type="Gene3D" id="3.30.160.60">
    <property type="entry name" value="Classic Zinc Finger"/>
    <property type="match status" value="2"/>
</dbReference>
<dbReference type="GO" id="GO:0000785">
    <property type="term" value="C:chromatin"/>
    <property type="evidence" value="ECO:0007669"/>
    <property type="project" value="TreeGrafter"/>
</dbReference>
<dbReference type="EMBL" id="JAUKUD010000007">
    <property type="protein sequence ID" value="KAK0738969.1"/>
    <property type="molecule type" value="Genomic_DNA"/>
</dbReference>
<evidence type="ECO:0000259" key="9">
    <source>
        <dbReference type="PROSITE" id="PS50157"/>
    </source>
</evidence>
<evidence type="ECO:0000313" key="11">
    <source>
        <dbReference type="Proteomes" id="UP001172155"/>
    </source>
</evidence>
<evidence type="ECO:0000256" key="4">
    <source>
        <dbReference type="ARBA" id="ARBA00022833"/>
    </source>
</evidence>
<keyword evidence="2" id="KW-0677">Repeat</keyword>
<keyword evidence="11" id="KW-1185">Reference proteome</keyword>
<feature type="domain" description="C2H2-type" evidence="9">
    <location>
        <begin position="31"/>
        <end position="53"/>
    </location>
</feature>
<feature type="non-terminal residue" evidence="10">
    <location>
        <position position="53"/>
    </location>
</feature>
<dbReference type="SMART" id="SM00355">
    <property type="entry name" value="ZnF_C2H2"/>
    <property type="match status" value="2"/>
</dbReference>
<dbReference type="GO" id="GO:0005667">
    <property type="term" value="C:transcription regulator complex"/>
    <property type="evidence" value="ECO:0007669"/>
    <property type="project" value="TreeGrafter"/>
</dbReference>
<dbReference type="SUPFAM" id="SSF57667">
    <property type="entry name" value="beta-beta-alpha zinc fingers"/>
    <property type="match status" value="1"/>
</dbReference>
<evidence type="ECO:0000256" key="6">
    <source>
        <dbReference type="ARBA" id="ARBA00023163"/>
    </source>
</evidence>
<dbReference type="AlphaFoldDB" id="A0AA40BRB8"/>
<evidence type="ECO:0000256" key="5">
    <source>
        <dbReference type="ARBA" id="ARBA00023015"/>
    </source>
</evidence>
<accession>A0AA40BRB8</accession>
<keyword evidence="5" id="KW-0805">Transcription regulation</keyword>
<reference evidence="10" key="1">
    <citation type="submission" date="2023-06" db="EMBL/GenBank/DDBJ databases">
        <title>Genome-scale phylogeny and comparative genomics of the fungal order Sordariales.</title>
        <authorList>
            <consortium name="Lawrence Berkeley National Laboratory"/>
            <person name="Hensen N."/>
            <person name="Bonometti L."/>
            <person name="Westerberg I."/>
            <person name="Brannstrom I.O."/>
            <person name="Guillou S."/>
            <person name="Cros-Aarteil S."/>
            <person name="Calhoun S."/>
            <person name="Haridas S."/>
            <person name="Kuo A."/>
            <person name="Mondo S."/>
            <person name="Pangilinan J."/>
            <person name="Riley R."/>
            <person name="LaButti K."/>
            <person name="Andreopoulos B."/>
            <person name="Lipzen A."/>
            <person name="Chen C."/>
            <person name="Yanf M."/>
            <person name="Daum C."/>
            <person name="Ng V."/>
            <person name="Clum A."/>
            <person name="Steindorff A."/>
            <person name="Ohm R."/>
            <person name="Martin F."/>
            <person name="Silar P."/>
            <person name="Natvig D."/>
            <person name="Lalanne C."/>
            <person name="Gautier V."/>
            <person name="Ament-velasquez S.L."/>
            <person name="Kruys A."/>
            <person name="Hutchinson M.I."/>
            <person name="Powell A.J."/>
            <person name="Barry K."/>
            <person name="Miller A.N."/>
            <person name="Grigoriev I.V."/>
            <person name="Debuchy R."/>
            <person name="Gladieux P."/>
            <person name="Thoren M.H."/>
            <person name="Johannesson H."/>
        </authorList>
    </citation>
    <scope>NUCLEOTIDE SEQUENCE</scope>
    <source>
        <strain evidence="10">SMH3187-1</strain>
    </source>
</reference>
<evidence type="ECO:0000256" key="2">
    <source>
        <dbReference type="ARBA" id="ARBA00022737"/>
    </source>
</evidence>
<name>A0AA40BRB8_9PEZI</name>
<dbReference type="FunFam" id="3.30.160.60:FF:000621">
    <property type="entry name" value="FLT3-interacting zinc finger 1"/>
    <property type="match status" value="1"/>
</dbReference>
<dbReference type="PANTHER" id="PTHR14003:SF19">
    <property type="entry name" value="YY2 TRANSCRIPTION FACTOR"/>
    <property type="match status" value="1"/>
</dbReference>
<evidence type="ECO:0000256" key="1">
    <source>
        <dbReference type="ARBA" id="ARBA00022723"/>
    </source>
</evidence>
<dbReference type="PANTHER" id="PTHR14003">
    <property type="entry name" value="TRANSCRIPTIONAL REPRESSOR PROTEIN YY"/>
    <property type="match status" value="1"/>
</dbReference>
<feature type="non-terminal residue" evidence="10">
    <location>
        <position position="1"/>
    </location>
</feature>
<dbReference type="PROSITE" id="PS50157">
    <property type="entry name" value="ZINC_FINGER_C2H2_2"/>
    <property type="match status" value="2"/>
</dbReference>
<comment type="caution">
    <text evidence="10">The sequence shown here is derived from an EMBL/GenBank/DDBJ whole genome shotgun (WGS) entry which is preliminary data.</text>
</comment>
<evidence type="ECO:0000256" key="3">
    <source>
        <dbReference type="ARBA" id="ARBA00022771"/>
    </source>
</evidence>
<dbReference type="Proteomes" id="UP001172155">
    <property type="component" value="Unassembled WGS sequence"/>
</dbReference>
<dbReference type="InterPro" id="IPR013087">
    <property type="entry name" value="Znf_C2H2_type"/>
</dbReference>
<dbReference type="PROSITE" id="PS00028">
    <property type="entry name" value="ZINC_FINGER_C2H2_1"/>
    <property type="match status" value="1"/>
</dbReference>
<keyword evidence="6" id="KW-0804">Transcription</keyword>
<protein>
    <recommendedName>
        <fullName evidence="7">C2H2 type master regulator of conidiophore development brlA</fullName>
    </recommendedName>
</protein>